<evidence type="ECO:0000256" key="1">
    <source>
        <dbReference type="SAM" id="MobiDB-lite"/>
    </source>
</evidence>
<reference evidence="2" key="1">
    <citation type="submission" date="2019-04" db="EMBL/GenBank/DDBJ databases">
        <title>Draft genome sequences of Streptomyces avermitilis MC3.</title>
        <authorList>
            <person name="Komaki H."/>
            <person name="Tamura T."/>
            <person name="Hosoyama A."/>
        </authorList>
    </citation>
    <scope>NUCLEOTIDE SEQUENCE</scope>
    <source>
        <strain evidence="2">MC3</strain>
    </source>
</reference>
<feature type="compositionally biased region" description="Basic and acidic residues" evidence="1">
    <location>
        <begin position="36"/>
        <end position="47"/>
    </location>
</feature>
<feature type="compositionally biased region" description="Low complexity" evidence="1">
    <location>
        <begin position="1"/>
        <end position="16"/>
    </location>
</feature>
<accession>A0A499VPM7</accession>
<dbReference type="EMBL" id="AP019621">
    <property type="protein sequence ID" value="BBJ54118.1"/>
    <property type="molecule type" value="Genomic_DNA"/>
</dbReference>
<feature type="region of interest" description="Disordered" evidence="1">
    <location>
        <begin position="97"/>
        <end position="125"/>
    </location>
</feature>
<gene>
    <name evidence="2" type="ORF">SAVMC3_67470</name>
</gene>
<name>A0A499VPM7_STRAX</name>
<protein>
    <submittedName>
        <fullName evidence="2">Uncharacterized protein</fullName>
    </submittedName>
</protein>
<sequence length="125" mass="13246">MKQATATSAEASWTTAIGTAVCSPAMPTSGEATAPMRKEQVPSRADAEPAACRVRIRARAWVLGRARPIADIRTNSAAATGASPTWPKTPVDIRSRAVAASVMTPRPTARTRSRPTRPTRTLPLI</sequence>
<evidence type="ECO:0000313" key="2">
    <source>
        <dbReference type="EMBL" id="BBJ54118.1"/>
    </source>
</evidence>
<organism evidence="2">
    <name type="scientific">Streptomyces avermitilis</name>
    <dbReference type="NCBI Taxonomy" id="33903"/>
    <lineage>
        <taxon>Bacteria</taxon>
        <taxon>Bacillati</taxon>
        <taxon>Actinomycetota</taxon>
        <taxon>Actinomycetes</taxon>
        <taxon>Kitasatosporales</taxon>
        <taxon>Streptomycetaceae</taxon>
        <taxon>Streptomyces</taxon>
    </lineage>
</organism>
<proteinExistence type="predicted"/>
<feature type="region of interest" description="Disordered" evidence="1">
    <location>
        <begin position="1"/>
        <end position="49"/>
    </location>
</feature>
<dbReference type="AlphaFoldDB" id="A0A499VPM7"/>